<dbReference type="RefSeq" id="XP_033525202.1">
    <property type="nucleotide sequence ID" value="XM_033662532.1"/>
</dbReference>
<dbReference type="GeneID" id="54402964"/>
<gene>
    <name evidence="1" type="ORF">P153DRAFT_205304</name>
</gene>
<evidence type="ECO:0000313" key="1">
    <source>
        <dbReference type="EMBL" id="KAF2130815.1"/>
    </source>
</evidence>
<organism evidence="1 2">
    <name type="scientific">Dothidotthia symphoricarpi CBS 119687</name>
    <dbReference type="NCBI Taxonomy" id="1392245"/>
    <lineage>
        <taxon>Eukaryota</taxon>
        <taxon>Fungi</taxon>
        <taxon>Dikarya</taxon>
        <taxon>Ascomycota</taxon>
        <taxon>Pezizomycotina</taxon>
        <taxon>Dothideomycetes</taxon>
        <taxon>Pleosporomycetidae</taxon>
        <taxon>Pleosporales</taxon>
        <taxon>Dothidotthiaceae</taxon>
        <taxon>Dothidotthia</taxon>
    </lineage>
</organism>
<name>A0A6A6AI78_9PLEO</name>
<reference evidence="1" key="1">
    <citation type="journal article" date="2020" name="Stud. Mycol.">
        <title>101 Dothideomycetes genomes: a test case for predicting lifestyles and emergence of pathogens.</title>
        <authorList>
            <person name="Haridas S."/>
            <person name="Albert R."/>
            <person name="Binder M."/>
            <person name="Bloem J."/>
            <person name="Labutti K."/>
            <person name="Salamov A."/>
            <person name="Andreopoulos B."/>
            <person name="Baker S."/>
            <person name="Barry K."/>
            <person name="Bills G."/>
            <person name="Bluhm B."/>
            <person name="Cannon C."/>
            <person name="Castanera R."/>
            <person name="Culley D."/>
            <person name="Daum C."/>
            <person name="Ezra D."/>
            <person name="Gonzalez J."/>
            <person name="Henrissat B."/>
            <person name="Kuo A."/>
            <person name="Liang C."/>
            <person name="Lipzen A."/>
            <person name="Lutzoni F."/>
            <person name="Magnuson J."/>
            <person name="Mondo S."/>
            <person name="Nolan M."/>
            <person name="Ohm R."/>
            <person name="Pangilinan J."/>
            <person name="Park H.-J."/>
            <person name="Ramirez L."/>
            <person name="Alfaro M."/>
            <person name="Sun H."/>
            <person name="Tritt A."/>
            <person name="Yoshinaga Y."/>
            <person name="Zwiers L.-H."/>
            <person name="Turgeon B."/>
            <person name="Goodwin S."/>
            <person name="Spatafora J."/>
            <person name="Crous P."/>
            <person name="Grigoriev I."/>
        </authorList>
    </citation>
    <scope>NUCLEOTIDE SEQUENCE</scope>
    <source>
        <strain evidence="1">CBS 119687</strain>
    </source>
</reference>
<protein>
    <submittedName>
        <fullName evidence="1">Uncharacterized protein</fullName>
    </submittedName>
</protein>
<sequence length="237" mass="26526">MFSRHHNLYITHKATSCEGLTKGAFFRSRAVLSSIARNTSCLSIFVRVSAFLLNQPGPVPVWVRVERVSRHPHGIGDCIAAKHKQRPTCLEEPSIRTLLALSHSQKPCATHGSARSVVGCGFALCKSLSTFTNLSGFWSTSVGHRSQSIILIIITLIILSTLNLLGHPTPHLSILRPHPTTTLRRDSQFHRNSFVSTYATWGAQMSKLRAQENSCPFPGRYREREQSVVRHAQFRYL</sequence>
<dbReference type="Proteomes" id="UP000799771">
    <property type="component" value="Unassembled WGS sequence"/>
</dbReference>
<keyword evidence="2" id="KW-1185">Reference proteome</keyword>
<accession>A0A6A6AI78</accession>
<proteinExistence type="predicted"/>
<dbReference type="AlphaFoldDB" id="A0A6A6AI78"/>
<dbReference type="EMBL" id="ML977503">
    <property type="protein sequence ID" value="KAF2130815.1"/>
    <property type="molecule type" value="Genomic_DNA"/>
</dbReference>
<evidence type="ECO:0000313" key="2">
    <source>
        <dbReference type="Proteomes" id="UP000799771"/>
    </source>
</evidence>